<dbReference type="PANTHER" id="PTHR12442:SF7">
    <property type="entry name" value="DYNEIN AXONEMAL INTERMEDIATE CHAIN 2"/>
    <property type="match status" value="1"/>
</dbReference>
<evidence type="ECO:0000256" key="13">
    <source>
        <dbReference type="SAM" id="MobiDB-lite"/>
    </source>
</evidence>
<proteinExistence type="inferred from homology"/>
<keyword evidence="11" id="KW-0966">Cell projection</keyword>
<dbReference type="FunFam" id="2.130.10.10:FF:000584">
    <property type="entry name" value="Dynein intermediate chain 2"/>
    <property type="match status" value="1"/>
</dbReference>
<evidence type="ECO:0000256" key="6">
    <source>
        <dbReference type="ARBA" id="ARBA00022737"/>
    </source>
</evidence>
<evidence type="ECO:0000256" key="3">
    <source>
        <dbReference type="ARBA" id="ARBA00022490"/>
    </source>
</evidence>
<accession>A0A7R8Z5K0</accession>
<dbReference type="InterPro" id="IPR050687">
    <property type="entry name" value="Dynein_IC"/>
</dbReference>
<evidence type="ECO:0000256" key="2">
    <source>
        <dbReference type="ARBA" id="ARBA00011059"/>
    </source>
</evidence>
<evidence type="ECO:0000256" key="4">
    <source>
        <dbReference type="ARBA" id="ARBA00022574"/>
    </source>
</evidence>
<dbReference type="GO" id="GO:0036157">
    <property type="term" value="C:outer dynein arm"/>
    <property type="evidence" value="ECO:0007669"/>
    <property type="project" value="TreeGrafter"/>
</dbReference>
<dbReference type="GO" id="GO:0045503">
    <property type="term" value="F:dynein light chain binding"/>
    <property type="evidence" value="ECO:0007669"/>
    <property type="project" value="TreeGrafter"/>
</dbReference>
<dbReference type="GO" id="GO:0005874">
    <property type="term" value="C:microtubule"/>
    <property type="evidence" value="ECO:0007669"/>
    <property type="project" value="UniProtKB-KW"/>
</dbReference>
<keyword evidence="7" id="KW-0243">Dynein</keyword>
<dbReference type="InterPro" id="IPR036322">
    <property type="entry name" value="WD40_repeat_dom_sf"/>
</dbReference>
<evidence type="ECO:0000256" key="7">
    <source>
        <dbReference type="ARBA" id="ARBA00023017"/>
    </source>
</evidence>
<evidence type="ECO:0000256" key="10">
    <source>
        <dbReference type="ARBA" id="ARBA00023212"/>
    </source>
</evidence>
<feature type="region of interest" description="Disordered" evidence="13">
    <location>
        <begin position="523"/>
        <end position="542"/>
    </location>
</feature>
<protein>
    <recommendedName>
        <fullName evidence="15">Dynein intermediate chain 3, ciliary</fullName>
    </recommendedName>
</protein>
<dbReference type="PROSITE" id="PS50082">
    <property type="entry name" value="WD_REPEATS_2"/>
    <property type="match status" value="1"/>
</dbReference>
<dbReference type="GO" id="GO:0036158">
    <property type="term" value="P:outer dynein arm assembly"/>
    <property type="evidence" value="ECO:0007669"/>
    <property type="project" value="TreeGrafter"/>
</dbReference>
<organism evidence="14">
    <name type="scientific">Timema douglasi</name>
    <name type="common">Walking stick</name>
    <dbReference type="NCBI Taxonomy" id="61478"/>
    <lineage>
        <taxon>Eukaryota</taxon>
        <taxon>Metazoa</taxon>
        <taxon>Ecdysozoa</taxon>
        <taxon>Arthropoda</taxon>
        <taxon>Hexapoda</taxon>
        <taxon>Insecta</taxon>
        <taxon>Pterygota</taxon>
        <taxon>Neoptera</taxon>
        <taxon>Polyneoptera</taxon>
        <taxon>Phasmatodea</taxon>
        <taxon>Timematodea</taxon>
        <taxon>Timematoidea</taxon>
        <taxon>Timematidae</taxon>
        <taxon>Timema</taxon>
    </lineage>
</organism>
<keyword evidence="3" id="KW-0963">Cytoplasm</keyword>
<feature type="compositionally biased region" description="Acidic residues" evidence="13">
    <location>
        <begin position="579"/>
        <end position="606"/>
    </location>
</feature>
<evidence type="ECO:0000256" key="8">
    <source>
        <dbReference type="ARBA" id="ARBA00023069"/>
    </source>
</evidence>
<gene>
    <name evidence="14" type="ORF">TDIB3V08_LOCUS1730</name>
</gene>
<keyword evidence="5" id="KW-0493">Microtubule</keyword>
<evidence type="ECO:0000256" key="12">
    <source>
        <dbReference type="PROSITE-ProRule" id="PRU00221"/>
    </source>
</evidence>
<evidence type="ECO:0000256" key="9">
    <source>
        <dbReference type="ARBA" id="ARBA00023175"/>
    </source>
</evidence>
<evidence type="ECO:0000256" key="1">
    <source>
        <dbReference type="ARBA" id="ARBA00004430"/>
    </source>
</evidence>
<keyword evidence="4 12" id="KW-0853">WD repeat</keyword>
<dbReference type="InterPro" id="IPR001680">
    <property type="entry name" value="WD40_rpt"/>
</dbReference>
<evidence type="ECO:0000256" key="5">
    <source>
        <dbReference type="ARBA" id="ARBA00022701"/>
    </source>
</evidence>
<dbReference type="GO" id="GO:0045504">
    <property type="term" value="F:dynein heavy chain binding"/>
    <property type="evidence" value="ECO:0007669"/>
    <property type="project" value="TreeGrafter"/>
</dbReference>
<feature type="non-terminal residue" evidence="14">
    <location>
        <position position="606"/>
    </location>
</feature>
<feature type="region of interest" description="Disordered" evidence="13">
    <location>
        <begin position="564"/>
        <end position="606"/>
    </location>
</feature>
<keyword evidence="10" id="KW-0206">Cytoskeleton</keyword>
<keyword evidence="6" id="KW-0677">Repeat</keyword>
<dbReference type="PANTHER" id="PTHR12442">
    <property type="entry name" value="DYNEIN INTERMEDIATE CHAIN"/>
    <property type="match status" value="1"/>
</dbReference>
<name>A0A7R8Z5K0_TIMDO</name>
<evidence type="ECO:0000256" key="11">
    <source>
        <dbReference type="ARBA" id="ARBA00023273"/>
    </source>
</evidence>
<dbReference type="Pfam" id="PF00400">
    <property type="entry name" value="WD40"/>
    <property type="match status" value="1"/>
</dbReference>
<dbReference type="SUPFAM" id="SSF50978">
    <property type="entry name" value="WD40 repeat-like"/>
    <property type="match status" value="1"/>
</dbReference>
<dbReference type="Gene3D" id="2.130.10.10">
    <property type="entry name" value="YVTN repeat-like/Quinoprotein amine dehydrogenase"/>
    <property type="match status" value="2"/>
</dbReference>
<dbReference type="EMBL" id="OA564718">
    <property type="protein sequence ID" value="CAD7195341.1"/>
    <property type="molecule type" value="Genomic_DNA"/>
</dbReference>
<keyword evidence="9" id="KW-0505">Motor protein</keyword>
<comment type="subcellular location">
    <subcellularLocation>
        <location evidence="1">Cytoplasm</location>
        <location evidence="1">Cytoskeleton</location>
        <location evidence="1">Cilium axoneme</location>
    </subcellularLocation>
</comment>
<feature type="repeat" description="WD" evidence="12">
    <location>
        <begin position="257"/>
        <end position="293"/>
    </location>
</feature>
<dbReference type="GO" id="GO:0003341">
    <property type="term" value="P:cilium movement"/>
    <property type="evidence" value="ECO:0007669"/>
    <property type="project" value="TreeGrafter"/>
</dbReference>
<evidence type="ECO:0000313" key="14">
    <source>
        <dbReference type="EMBL" id="CAD7195341.1"/>
    </source>
</evidence>
<evidence type="ECO:0008006" key="15">
    <source>
        <dbReference type="Google" id="ProtNLM"/>
    </source>
</evidence>
<keyword evidence="8" id="KW-0969">Cilium</keyword>
<dbReference type="SMART" id="SM00320">
    <property type="entry name" value="WD40"/>
    <property type="match status" value="6"/>
</dbReference>
<sequence length="606" mass="69189">MNDQYVYTKKRSEYGRQCMFSDDGPKVETILPVKAHFEDYILKNPVHRGTQIGSVLAEHEANTVRAEYDQHGMNHTEGGWPRDVNPADEEQTMRYRKKVEKDESYHPSILQLSHAMEHTILQNNAVNIYESYFDEYDQVSIAERATARTVNVYRDPSSVKRPVTHLSWSPDGGARLAVTHCNLEFQRAPPDLTTFSYIWEVENPNKPQLVLKPLVPLVCLEYNPKDPNCLVSGMYSGQVAFWDVRRGSQPVEMSALEPSHRDPVHNVIWINSKSGTEFFSASTDGQVKWWDTRKMFEPSETLILDMVKIGEEQSLSRAMGASSLEYEPTIPTRFMAGTECGNVLSCNRKGKTPPEKIAAKYSAHLGPVYALQRNPSFVKNFLSVGDWTARIWNEDCKESSIMWTSNHNTPLTDGAWSTTRFSVFYVTRMDGTLDAWDILHQQREAILSVKVCDDPLQCLRVHDEGQLVAVGNSNGTTYLVEFSESLVSSNRNDRPLLTAMLERESRREKILEARTREIRLKQRTRADKAAVPQTEDKPRREESIVTEIEKSAANEFLALIEKEMKTEEEDKHSERDDMTVEIEVELPEEGDDDKDGAEEDIVEDIE</sequence>
<reference evidence="14" key="1">
    <citation type="submission" date="2020-11" db="EMBL/GenBank/DDBJ databases">
        <authorList>
            <person name="Tran Van P."/>
        </authorList>
    </citation>
    <scope>NUCLEOTIDE SEQUENCE</scope>
</reference>
<comment type="similarity">
    <text evidence="2">Belongs to the dynein intermediate chain family.</text>
</comment>
<dbReference type="InterPro" id="IPR015943">
    <property type="entry name" value="WD40/YVTN_repeat-like_dom_sf"/>
</dbReference>
<feature type="compositionally biased region" description="Basic and acidic residues" evidence="13">
    <location>
        <begin position="564"/>
        <end position="578"/>
    </location>
</feature>
<dbReference type="AlphaFoldDB" id="A0A7R8Z5K0"/>